<dbReference type="PANTHER" id="PTHR11844">
    <property type="entry name" value="METALLOPROTEASE INHIBITOR"/>
    <property type="match status" value="1"/>
</dbReference>
<dbReference type="GO" id="GO:0046872">
    <property type="term" value="F:metal ion binding"/>
    <property type="evidence" value="ECO:0007669"/>
    <property type="project" value="UniProtKB-KW"/>
</dbReference>
<dbReference type="GO" id="GO:0031012">
    <property type="term" value="C:extracellular matrix"/>
    <property type="evidence" value="ECO:0007669"/>
    <property type="project" value="TreeGrafter"/>
</dbReference>
<evidence type="ECO:0000313" key="8">
    <source>
        <dbReference type="Proteomes" id="UP000580250"/>
    </source>
</evidence>
<keyword evidence="4" id="KW-0479">Metal-binding</keyword>
<dbReference type="GO" id="GO:0005615">
    <property type="term" value="C:extracellular space"/>
    <property type="evidence" value="ECO:0007669"/>
    <property type="project" value="TreeGrafter"/>
</dbReference>
<evidence type="ECO:0000256" key="4">
    <source>
        <dbReference type="PIRSR" id="PIRSR601820-1"/>
    </source>
</evidence>
<evidence type="ECO:0000256" key="1">
    <source>
        <dbReference type="ARBA" id="ARBA00004613"/>
    </source>
</evidence>
<comment type="subcellular location">
    <subcellularLocation>
        <location evidence="1">Secreted</location>
    </subcellularLocation>
</comment>
<gene>
    <name evidence="7" type="ORF">MENT_LOCUS52109</name>
</gene>
<dbReference type="PANTHER" id="PTHR11844:SF25">
    <property type="entry name" value="NTR DOMAIN-CONTAINING PROTEIN"/>
    <property type="match status" value="1"/>
</dbReference>
<dbReference type="Gene3D" id="2.40.50.120">
    <property type="match status" value="1"/>
</dbReference>
<comment type="caution">
    <text evidence="7">The sequence shown here is derived from an EMBL/GenBank/DDBJ whole genome shotgun (WGS) entry which is preliminary data.</text>
</comment>
<protein>
    <recommendedName>
        <fullName evidence="6">NTR domain-containing protein</fullName>
    </recommendedName>
</protein>
<proteinExistence type="predicted"/>
<dbReference type="EMBL" id="CAJEWN010001604">
    <property type="protein sequence ID" value="CAD2198758.1"/>
    <property type="molecule type" value="Genomic_DNA"/>
</dbReference>
<reference evidence="7 8" key="1">
    <citation type="submission" date="2020-08" db="EMBL/GenBank/DDBJ databases">
        <authorList>
            <person name="Koutsovoulos G."/>
            <person name="Danchin GJ E."/>
        </authorList>
    </citation>
    <scope>NUCLEOTIDE SEQUENCE [LARGE SCALE GENOMIC DNA]</scope>
</reference>
<evidence type="ECO:0000256" key="2">
    <source>
        <dbReference type="ARBA" id="ARBA00022525"/>
    </source>
</evidence>
<feature type="binding site" evidence="4">
    <location>
        <position position="26"/>
    </location>
    <ligand>
        <name>Zn(2+)</name>
        <dbReference type="ChEBI" id="CHEBI:29105"/>
        <note>ligand shared with metalloproteinase partner</note>
    </ligand>
</feature>
<evidence type="ECO:0000313" key="7">
    <source>
        <dbReference type="EMBL" id="CAD2198758.1"/>
    </source>
</evidence>
<feature type="domain" description="NTR" evidence="6">
    <location>
        <begin position="26"/>
        <end position="152"/>
    </location>
</feature>
<evidence type="ECO:0000256" key="5">
    <source>
        <dbReference type="PIRSR" id="PIRSR601820-3"/>
    </source>
</evidence>
<dbReference type="GO" id="GO:0051045">
    <property type="term" value="P:negative regulation of membrane protein ectodomain proteolysis"/>
    <property type="evidence" value="ECO:0007669"/>
    <property type="project" value="TreeGrafter"/>
</dbReference>
<dbReference type="Pfam" id="PF00965">
    <property type="entry name" value="TIMP"/>
    <property type="match status" value="1"/>
</dbReference>
<keyword evidence="3 5" id="KW-1015">Disulfide bond</keyword>
<dbReference type="OrthoDB" id="5792739at2759"/>
<dbReference type="PROSITE" id="PS50189">
    <property type="entry name" value="NTR"/>
    <property type="match status" value="1"/>
</dbReference>
<feature type="disulfide bond" evidence="5">
    <location>
        <begin position="26"/>
        <end position="100"/>
    </location>
</feature>
<dbReference type="AlphaFoldDB" id="A0A6V7XHL1"/>
<feature type="disulfide bond" evidence="5">
    <location>
        <begin position="38"/>
        <end position="152"/>
    </location>
</feature>
<accession>A0A6V7XHL1</accession>
<dbReference type="SUPFAM" id="SSF50242">
    <property type="entry name" value="TIMP-like"/>
    <property type="match status" value="1"/>
</dbReference>
<dbReference type="InterPro" id="IPR001134">
    <property type="entry name" value="Netrin_domain"/>
</dbReference>
<name>A0A6V7XHL1_MELEN</name>
<keyword evidence="4" id="KW-0862">Zinc</keyword>
<dbReference type="Proteomes" id="UP000580250">
    <property type="component" value="Unassembled WGS sequence"/>
</dbReference>
<dbReference type="InterPro" id="IPR008993">
    <property type="entry name" value="TIMP-like_OB-fold"/>
</dbReference>
<evidence type="ECO:0000256" key="3">
    <source>
        <dbReference type="ARBA" id="ARBA00023157"/>
    </source>
</evidence>
<feature type="disulfide bond" evidence="5">
    <location>
        <begin position="28"/>
        <end position="127"/>
    </location>
</feature>
<evidence type="ECO:0000259" key="6">
    <source>
        <dbReference type="PROSITE" id="PS50189"/>
    </source>
</evidence>
<dbReference type="GO" id="GO:0008191">
    <property type="term" value="F:metalloendopeptidase inhibitor activity"/>
    <property type="evidence" value="ECO:0007669"/>
    <property type="project" value="InterPro"/>
</dbReference>
<dbReference type="InterPro" id="IPR001820">
    <property type="entry name" value="TIMP"/>
</dbReference>
<dbReference type="GO" id="GO:0002020">
    <property type="term" value="F:protease binding"/>
    <property type="evidence" value="ECO:0007669"/>
    <property type="project" value="TreeGrafter"/>
</dbReference>
<organism evidence="7 8">
    <name type="scientific">Meloidogyne enterolobii</name>
    <name type="common">Root-knot nematode worm</name>
    <name type="synonym">Meloidogyne mayaguensis</name>
    <dbReference type="NCBI Taxonomy" id="390850"/>
    <lineage>
        <taxon>Eukaryota</taxon>
        <taxon>Metazoa</taxon>
        <taxon>Ecdysozoa</taxon>
        <taxon>Nematoda</taxon>
        <taxon>Chromadorea</taxon>
        <taxon>Rhabditida</taxon>
        <taxon>Tylenchina</taxon>
        <taxon>Tylenchomorpha</taxon>
        <taxon>Tylenchoidea</taxon>
        <taxon>Meloidogynidae</taxon>
        <taxon>Meloidogyninae</taxon>
        <taxon>Meloidogyne</taxon>
    </lineage>
</organism>
<keyword evidence="2" id="KW-0964">Secreted</keyword>
<sequence>MKILIIFYFFVFLIIYHYNINFVNACKCAQQSIQINYCRSDWAAHILSLKKENINETEGFSREVRYTVKILNIYKASCDKICHPKRKKDFVYTASQSAACGAYLEIGKEYLIGGYYEDDVKKRISSCGLVEYWDTLPVDIEDLNNGNFDKNCTQ</sequence>